<evidence type="ECO:0000256" key="5">
    <source>
        <dbReference type="ARBA" id="ARBA00023136"/>
    </source>
</evidence>
<feature type="domain" description="EamA" evidence="8">
    <location>
        <begin position="185"/>
        <end position="306"/>
    </location>
</feature>
<feature type="domain" description="EamA" evidence="8">
    <location>
        <begin position="409"/>
        <end position="547"/>
    </location>
</feature>
<keyword evidence="10" id="KW-1185">Reference proteome</keyword>
<evidence type="ECO:0000256" key="1">
    <source>
        <dbReference type="ARBA" id="ARBA00004141"/>
    </source>
</evidence>
<feature type="transmembrane region" description="Helical" evidence="7">
    <location>
        <begin position="12"/>
        <end position="31"/>
    </location>
</feature>
<gene>
    <name evidence="9" type="ORF">LITE_LOCUS8983</name>
</gene>
<keyword evidence="5 7" id="KW-0472">Membrane</keyword>
<dbReference type="PANTHER" id="PTHR31218">
    <property type="entry name" value="WAT1-RELATED PROTEIN"/>
    <property type="match status" value="1"/>
</dbReference>
<feature type="transmembrane region" description="Helical" evidence="7">
    <location>
        <begin position="529"/>
        <end position="549"/>
    </location>
</feature>
<feature type="transmembrane region" description="Helical" evidence="7">
    <location>
        <begin position="471"/>
        <end position="491"/>
    </location>
</feature>
<accession>A0AAV0IFK1</accession>
<comment type="subcellular location">
    <subcellularLocation>
        <location evidence="1">Membrane</location>
        <topology evidence="1">Multi-pass membrane protein</topology>
    </subcellularLocation>
</comment>
<feature type="domain" description="EamA" evidence="8">
    <location>
        <begin position="9"/>
        <end position="144"/>
    </location>
</feature>
<feature type="transmembrane region" description="Helical" evidence="7">
    <location>
        <begin position="439"/>
        <end position="459"/>
    </location>
</feature>
<evidence type="ECO:0000256" key="7">
    <source>
        <dbReference type="SAM" id="Phobius"/>
    </source>
</evidence>
<evidence type="ECO:0000256" key="2">
    <source>
        <dbReference type="ARBA" id="ARBA00007635"/>
    </source>
</evidence>
<evidence type="ECO:0000256" key="4">
    <source>
        <dbReference type="ARBA" id="ARBA00022989"/>
    </source>
</evidence>
<feature type="transmembrane region" description="Helical" evidence="7">
    <location>
        <begin position="407"/>
        <end position="427"/>
    </location>
</feature>
<dbReference type="AlphaFoldDB" id="A0AAV0IFK1"/>
<feature type="region of interest" description="Disordered" evidence="6">
    <location>
        <begin position="558"/>
        <end position="592"/>
    </location>
</feature>
<feature type="transmembrane region" description="Helical" evidence="7">
    <location>
        <begin position="71"/>
        <end position="93"/>
    </location>
</feature>
<dbReference type="GO" id="GO:0022857">
    <property type="term" value="F:transmembrane transporter activity"/>
    <property type="evidence" value="ECO:0007669"/>
    <property type="project" value="InterPro"/>
</dbReference>
<feature type="transmembrane region" description="Helical" evidence="7">
    <location>
        <begin position="183"/>
        <end position="203"/>
    </location>
</feature>
<comment type="caution">
    <text evidence="9">The sequence shown here is derived from an EMBL/GenBank/DDBJ whole genome shotgun (WGS) entry which is preliminary data.</text>
</comment>
<evidence type="ECO:0000259" key="8">
    <source>
        <dbReference type="Pfam" id="PF00892"/>
    </source>
</evidence>
<sequence length="626" mass="67690">MKAIETQKPYIAMLLVQLIYAGMALFSKAAISSGMSSFVFVTYRQAFATLALAPFALFIQSEKDVPLSKKVLLKIFFISSFGLSLSLNLYGVAINYTTATFAAAATNAIPAITFTLAVLLRTERVSIRKVHGVAKVVGSALGVSGALVFALVKGPALVNNLQSSSANRDGGDGIKECCSKGEWVKGSLIMILANVLWSLWIIFQGRIVKQYPAKIRLTTLQCLFSCLQSAVAAIVVKRGEDSAWKLGWNIQLYSVAYCGVIVTGLTFWLQIWAIVRKGPVFTAMFTPLALLVTAVFSACVWHEVLYLGRQTVGLNLYYYAISYTTATFAAAATNAIPATTFIVAVLMRMERLSIRKVHGMAKVIGSAVGVSGALVFALVKGPALVNDVHTSTSKHGPLKHCCSKGDWIKGSLVMILANTIWSLWVIIQGRMVKQYPAKVRFTALQCVFGCIMAAVVAVVAERDASAWKLGWNIHLYAVAYCGVVVTGLTYWLQLWAIQRKGPVFAAMFTPLALIVAAIFSAIVWKEVLYLGNLGGAVLLVGGLYLVLWGKNKEEKQQTKFNGKISNGEEAQTAGDENAEDSKDETATAHECNTPCQLKHDGVEVAIHNSSPSQQQGHIAVTLPPLN</sequence>
<feature type="transmembrane region" description="Helical" evidence="7">
    <location>
        <begin position="37"/>
        <end position="59"/>
    </location>
</feature>
<comment type="similarity">
    <text evidence="2">Belongs to the drug/metabolite transporter (DMT) superfamily. Plant drug/metabolite exporter (P-DME) (TC 2.A.7.4) family.</text>
</comment>
<feature type="transmembrane region" description="Helical" evidence="7">
    <location>
        <begin position="281"/>
        <end position="304"/>
    </location>
</feature>
<feature type="transmembrane region" description="Helical" evidence="7">
    <location>
        <begin position="316"/>
        <end position="347"/>
    </location>
</feature>
<feature type="transmembrane region" description="Helical" evidence="7">
    <location>
        <begin position="503"/>
        <end position="523"/>
    </location>
</feature>
<dbReference type="Proteomes" id="UP001154282">
    <property type="component" value="Unassembled WGS sequence"/>
</dbReference>
<proteinExistence type="inferred from homology"/>
<dbReference type="SUPFAM" id="SSF103481">
    <property type="entry name" value="Multidrug resistance efflux transporter EmrE"/>
    <property type="match status" value="3"/>
</dbReference>
<keyword evidence="3 7" id="KW-0812">Transmembrane</keyword>
<protein>
    <recommendedName>
        <fullName evidence="8">EamA domain-containing protein</fullName>
    </recommendedName>
</protein>
<dbReference type="Pfam" id="PF00892">
    <property type="entry name" value="EamA"/>
    <property type="match status" value="3"/>
</dbReference>
<feature type="transmembrane region" description="Helical" evidence="7">
    <location>
        <begin position="99"/>
        <end position="120"/>
    </location>
</feature>
<evidence type="ECO:0000313" key="10">
    <source>
        <dbReference type="Proteomes" id="UP001154282"/>
    </source>
</evidence>
<dbReference type="EMBL" id="CAMGYJ010000003">
    <property type="protein sequence ID" value="CAI0396108.1"/>
    <property type="molecule type" value="Genomic_DNA"/>
</dbReference>
<evidence type="ECO:0000313" key="9">
    <source>
        <dbReference type="EMBL" id="CAI0396108.1"/>
    </source>
</evidence>
<evidence type="ECO:0000256" key="3">
    <source>
        <dbReference type="ARBA" id="ARBA00022692"/>
    </source>
</evidence>
<evidence type="ECO:0000256" key="6">
    <source>
        <dbReference type="SAM" id="MobiDB-lite"/>
    </source>
</evidence>
<dbReference type="InterPro" id="IPR037185">
    <property type="entry name" value="EmrE-like"/>
</dbReference>
<dbReference type="GO" id="GO:0016020">
    <property type="term" value="C:membrane"/>
    <property type="evidence" value="ECO:0007669"/>
    <property type="project" value="UniProtKB-SubCell"/>
</dbReference>
<dbReference type="InterPro" id="IPR000620">
    <property type="entry name" value="EamA_dom"/>
</dbReference>
<feature type="transmembrane region" description="Helical" evidence="7">
    <location>
        <begin position="215"/>
        <end position="236"/>
    </location>
</feature>
<organism evidence="9 10">
    <name type="scientific">Linum tenue</name>
    <dbReference type="NCBI Taxonomy" id="586396"/>
    <lineage>
        <taxon>Eukaryota</taxon>
        <taxon>Viridiplantae</taxon>
        <taxon>Streptophyta</taxon>
        <taxon>Embryophyta</taxon>
        <taxon>Tracheophyta</taxon>
        <taxon>Spermatophyta</taxon>
        <taxon>Magnoliopsida</taxon>
        <taxon>eudicotyledons</taxon>
        <taxon>Gunneridae</taxon>
        <taxon>Pentapetalae</taxon>
        <taxon>rosids</taxon>
        <taxon>fabids</taxon>
        <taxon>Malpighiales</taxon>
        <taxon>Linaceae</taxon>
        <taxon>Linum</taxon>
    </lineage>
</organism>
<feature type="transmembrane region" description="Helical" evidence="7">
    <location>
        <begin position="248"/>
        <end position="269"/>
    </location>
</feature>
<keyword evidence="4 7" id="KW-1133">Transmembrane helix</keyword>
<reference evidence="9" key="1">
    <citation type="submission" date="2022-08" db="EMBL/GenBank/DDBJ databases">
        <authorList>
            <person name="Gutierrez-Valencia J."/>
        </authorList>
    </citation>
    <scope>NUCLEOTIDE SEQUENCE</scope>
</reference>
<feature type="transmembrane region" description="Helical" evidence="7">
    <location>
        <begin position="132"/>
        <end position="152"/>
    </location>
</feature>
<feature type="transmembrane region" description="Helical" evidence="7">
    <location>
        <begin position="359"/>
        <end position="379"/>
    </location>
</feature>
<dbReference type="InterPro" id="IPR030184">
    <property type="entry name" value="WAT1-related"/>
</dbReference>
<name>A0AAV0IFK1_9ROSI</name>